<gene>
    <name evidence="2" type="ordered locus">MLP_02230</name>
</gene>
<reference evidence="2 3" key="1">
    <citation type="submission" date="2011-05" db="EMBL/GenBank/DDBJ databases">
        <title>Whole genome sequence of Microlunatus phosphovorus NM-1.</title>
        <authorList>
            <person name="Hosoyama A."/>
            <person name="Sasaki K."/>
            <person name="Harada T."/>
            <person name="Igarashi R."/>
            <person name="Kawakoshi A."/>
            <person name="Sasagawa M."/>
            <person name="Fukada J."/>
            <person name="Nakamura S."/>
            <person name="Katano Y."/>
            <person name="Hanada S."/>
            <person name="Kamagata Y."/>
            <person name="Nakamura N."/>
            <person name="Yamazaki S."/>
            <person name="Fujita N."/>
        </authorList>
    </citation>
    <scope>NUCLEOTIDE SEQUENCE [LARGE SCALE GENOMIC DNA]</scope>
    <source>
        <strain evidence="3">ATCC 700054 / DSM 10555 / JCM 9379 / NBRC 101784 / NCIMB 13414 / VKM Ac-1990 / NM-1</strain>
    </source>
</reference>
<organism evidence="2 3">
    <name type="scientific">Microlunatus phosphovorus (strain ATCC 700054 / DSM 10555 / JCM 9379 / NBRC 101784 / NCIMB 13414 / VKM Ac-1990 / NM-1)</name>
    <dbReference type="NCBI Taxonomy" id="1032480"/>
    <lineage>
        <taxon>Bacteria</taxon>
        <taxon>Bacillati</taxon>
        <taxon>Actinomycetota</taxon>
        <taxon>Actinomycetes</taxon>
        <taxon>Propionibacteriales</taxon>
        <taxon>Propionibacteriaceae</taxon>
        <taxon>Microlunatus</taxon>
    </lineage>
</organism>
<dbReference type="Gene3D" id="3.10.310.10">
    <property type="entry name" value="Diaminopimelate Epimerase, Chain A, domain 1"/>
    <property type="match status" value="2"/>
</dbReference>
<dbReference type="SUPFAM" id="SSF54506">
    <property type="entry name" value="Diaminopimelate epimerase-like"/>
    <property type="match status" value="1"/>
</dbReference>
<dbReference type="AlphaFoldDB" id="F5XHU2"/>
<dbReference type="KEGG" id="mph:MLP_02230"/>
<dbReference type="eggNOG" id="COG3938">
    <property type="taxonomic scope" value="Bacteria"/>
</dbReference>
<keyword evidence="3" id="KW-1185">Reference proteome</keyword>
<protein>
    <recommendedName>
        <fullName evidence="4">Proline racemase</fullName>
    </recommendedName>
</protein>
<sequence length="336" mass="36104">MTTVETVDYHTAGEPFRIVQPETTIPGATVAERRVAAIGDDAVQSLRRLLCFEPRGHADMYGGFLVPPDDEDAQFGVLFWHKDGFSTACGHGTIALGAWAIHTGLVRPDPSGVTDVRIDVPSGRVTARVRTDGSQVVGVDFINVPSYVLHRDVRVPTSRGDVVVDVVYGGAIYAHLEASSVGLSVTPENYTELIAIGREVKHRLNGSEYAVHPEDERLSGIYGTIVFDDLGCTEDGELRQRNVTVFADGEVDRSPCGSGTASRVANLASAGRLVPGQDLVHESIVGTVFRARIVAELSVGDRQAVVPEVSGMAYRTGRHTFELDPADPLGEGFVLR</sequence>
<name>F5XHU2_MICPN</name>
<evidence type="ECO:0008006" key="4">
    <source>
        <dbReference type="Google" id="ProtNLM"/>
    </source>
</evidence>
<dbReference type="RefSeq" id="WP_013861126.1">
    <property type="nucleotide sequence ID" value="NC_015635.1"/>
</dbReference>
<dbReference type="STRING" id="1032480.MLP_02230"/>
<comment type="similarity">
    <text evidence="1">Belongs to the proline racemase family.</text>
</comment>
<dbReference type="EMBL" id="AP012204">
    <property type="protein sequence ID" value="BAK33237.1"/>
    <property type="molecule type" value="Genomic_DNA"/>
</dbReference>
<dbReference type="Pfam" id="PF05544">
    <property type="entry name" value="Pro_racemase"/>
    <property type="match status" value="1"/>
</dbReference>
<dbReference type="InterPro" id="IPR008794">
    <property type="entry name" value="Pro_racemase_fam"/>
</dbReference>
<dbReference type="SFLD" id="SFLDS00028">
    <property type="entry name" value="Proline_Racemase"/>
    <property type="match status" value="1"/>
</dbReference>
<dbReference type="PANTHER" id="PTHR33442">
    <property type="entry name" value="TRANS-3-HYDROXY-L-PROLINE DEHYDRATASE"/>
    <property type="match status" value="1"/>
</dbReference>
<dbReference type="PIRSF" id="PIRSF029792">
    <property type="entry name" value="Pro_racemase"/>
    <property type="match status" value="1"/>
</dbReference>
<evidence type="ECO:0000313" key="3">
    <source>
        <dbReference type="Proteomes" id="UP000007947"/>
    </source>
</evidence>
<dbReference type="FunFam" id="3.10.310.10:FF:000003">
    <property type="entry name" value="Proline racemase"/>
    <property type="match status" value="1"/>
</dbReference>
<proteinExistence type="inferred from homology"/>
<evidence type="ECO:0000313" key="2">
    <source>
        <dbReference type="EMBL" id="BAK33237.1"/>
    </source>
</evidence>
<dbReference type="GO" id="GO:0016836">
    <property type="term" value="F:hydro-lyase activity"/>
    <property type="evidence" value="ECO:0007669"/>
    <property type="project" value="TreeGrafter"/>
</dbReference>
<dbReference type="PANTHER" id="PTHR33442:SF1">
    <property type="entry name" value="TRANS-3-HYDROXY-L-PROLINE DEHYDRATASE"/>
    <property type="match status" value="1"/>
</dbReference>
<evidence type="ECO:0000256" key="1">
    <source>
        <dbReference type="ARBA" id="ARBA00007529"/>
    </source>
</evidence>
<dbReference type="HOGENOM" id="CLU_036729_0_0_11"/>
<dbReference type="Proteomes" id="UP000007947">
    <property type="component" value="Chromosome"/>
</dbReference>
<accession>F5XHU2</accession>